<reference evidence="1 2" key="1">
    <citation type="submission" date="2018-08" db="EMBL/GenBank/DDBJ databases">
        <title>A genome reference for cultivated species of the human gut microbiota.</title>
        <authorList>
            <person name="Zou Y."/>
            <person name="Xue W."/>
            <person name="Luo G."/>
        </authorList>
    </citation>
    <scope>NUCLEOTIDE SEQUENCE [LARGE SCALE GENOMIC DNA]</scope>
    <source>
        <strain evidence="1 2">OM07-13</strain>
    </source>
</reference>
<proteinExistence type="predicted"/>
<evidence type="ECO:0000313" key="2">
    <source>
        <dbReference type="Proteomes" id="UP000260758"/>
    </source>
</evidence>
<dbReference type="AlphaFoldDB" id="A0A3E4YMP1"/>
<protein>
    <submittedName>
        <fullName evidence="1">Uncharacterized protein</fullName>
    </submittedName>
</protein>
<evidence type="ECO:0000313" key="1">
    <source>
        <dbReference type="EMBL" id="RGM75534.1"/>
    </source>
</evidence>
<sequence>MNKDSLISKDEYINGFKPGSIIYPNVFARYYGLEIKDAYEYLDNRANTKQDIVHVIELHCPHCYHDLPHRYYNINGLLTTNLKNIVCPFCDEFFDVDINTNNCVYYEKR</sequence>
<gene>
    <name evidence="1" type="ORF">DXB99_03130</name>
</gene>
<name>A0A3E4YMP1_9FIRM</name>
<dbReference type="EMBL" id="QSTP01000001">
    <property type="protein sequence ID" value="RGM75534.1"/>
    <property type="molecule type" value="Genomic_DNA"/>
</dbReference>
<comment type="caution">
    <text evidence="1">The sequence shown here is derived from an EMBL/GenBank/DDBJ whole genome shotgun (WGS) entry which is preliminary data.</text>
</comment>
<organism evidence="1 2">
    <name type="scientific">Agathobacter rectalis</name>
    <dbReference type="NCBI Taxonomy" id="39491"/>
    <lineage>
        <taxon>Bacteria</taxon>
        <taxon>Bacillati</taxon>
        <taxon>Bacillota</taxon>
        <taxon>Clostridia</taxon>
        <taxon>Lachnospirales</taxon>
        <taxon>Lachnospiraceae</taxon>
        <taxon>Agathobacter</taxon>
    </lineage>
</organism>
<dbReference type="RefSeq" id="WP_117718293.1">
    <property type="nucleotide sequence ID" value="NZ_QSTP01000001.1"/>
</dbReference>
<accession>A0A3E4YMP1</accession>
<dbReference type="Proteomes" id="UP000260758">
    <property type="component" value="Unassembled WGS sequence"/>
</dbReference>